<accession>A0A562TCZ2</accession>
<reference evidence="2 3" key="1">
    <citation type="journal article" date="2013" name="Stand. Genomic Sci.">
        <title>Genomic Encyclopedia of Type Strains, Phase I: The one thousand microbial genomes (KMG-I) project.</title>
        <authorList>
            <person name="Kyrpides N.C."/>
            <person name="Woyke T."/>
            <person name="Eisen J.A."/>
            <person name="Garrity G."/>
            <person name="Lilburn T.G."/>
            <person name="Beck B.J."/>
            <person name="Whitman W.B."/>
            <person name="Hugenholtz P."/>
            <person name="Klenk H.P."/>
        </authorList>
    </citation>
    <scope>NUCLEOTIDE SEQUENCE [LARGE SCALE GENOMIC DNA]</scope>
    <source>
        <strain evidence="2 3">DSM 13484</strain>
    </source>
</reference>
<organism evidence="2 3">
    <name type="scientific">Chitinophaga japonensis</name>
    <name type="common">Flexibacter japonensis</name>
    <dbReference type="NCBI Taxonomy" id="104662"/>
    <lineage>
        <taxon>Bacteria</taxon>
        <taxon>Pseudomonadati</taxon>
        <taxon>Bacteroidota</taxon>
        <taxon>Chitinophagia</taxon>
        <taxon>Chitinophagales</taxon>
        <taxon>Chitinophagaceae</taxon>
        <taxon>Chitinophaga</taxon>
    </lineage>
</organism>
<feature type="signal peptide" evidence="1">
    <location>
        <begin position="1"/>
        <end position="26"/>
    </location>
</feature>
<dbReference type="SUPFAM" id="SSF56925">
    <property type="entry name" value="OMPA-like"/>
    <property type="match status" value="1"/>
</dbReference>
<dbReference type="InterPro" id="IPR011250">
    <property type="entry name" value="OMP/PagP_B-barrel"/>
</dbReference>
<evidence type="ECO:0000313" key="2">
    <source>
        <dbReference type="EMBL" id="TWI91431.1"/>
    </source>
</evidence>
<dbReference type="OrthoDB" id="647138at2"/>
<dbReference type="EMBL" id="VLLG01000002">
    <property type="protein sequence ID" value="TWI91431.1"/>
    <property type="molecule type" value="Genomic_DNA"/>
</dbReference>
<evidence type="ECO:0000313" key="3">
    <source>
        <dbReference type="Proteomes" id="UP000316778"/>
    </source>
</evidence>
<keyword evidence="1" id="KW-0732">Signal</keyword>
<gene>
    <name evidence="2" type="ORF">LX66_0800</name>
</gene>
<dbReference type="Gene3D" id="2.40.160.20">
    <property type="match status" value="1"/>
</dbReference>
<name>A0A562TCZ2_CHIJA</name>
<feature type="chain" id="PRO_5021781225" evidence="1">
    <location>
        <begin position="27"/>
        <end position="254"/>
    </location>
</feature>
<proteinExistence type="predicted"/>
<protein>
    <submittedName>
        <fullName evidence="2">Outer membrane protein with beta-barrel domain</fullName>
    </submittedName>
</protein>
<keyword evidence="3" id="KW-1185">Reference proteome</keyword>
<dbReference type="Proteomes" id="UP000316778">
    <property type="component" value="Unassembled WGS sequence"/>
</dbReference>
<comment type="caution">
    <text evidence="2">The sequence shown here is derived from an EMBL/GenBank/DDBJ whole genome shotgun (WGS) entry which is preliminary data.</text>
</comment>
<dbReference type="AlphaFoldDB" id="A0A562TCZ2"/>
<dbReference type="RefSeq" id="WP_145710581.1">
    <property type="nucleotide sequence ID" value="NZ_BAAAFY010000001.1"/>
</dbReference>
<sequence>MNRSSKHALILLLAVLLLGLLRVASAQQPRQQQSKHHWDVLYLKNGSVIHGTVLAHDSTNIRMENQVKDTLVYPAQEIAQVVRVPRPLRVSRQGFYGMIEAGAQFSRDEGAVLRAVAGYRFAWQWQAGIGIGLDDYELRSVPVFADIRYDFSRKTHSLFLYAGAGISMPWPSGEQKIGNEDPEQKIPGLYVHAGLGHKIRLRNNNSLHLSAGYSYASMTTKYPIRDWRTGEPLGTYTTYNYSYNRVTITLGYSF</sequence>
<evidence type="ECO:0000256" key="1">
    <source>
        <dbReference type="SAM" id="SignalP"/>
    </source>
</evidence>